<dbReference type="SUPFAM" id="SSF52540">
    <property type="entry name" value="P-loop containing nucleoside triphosphate hydrolases"/>
    <property type="match status" value="1"/>
</dbReference>
<keyword evidence="2" id="KW-0813">Transport</keyword>
<dbReference type="InterPro" id="IPR003593">
    <property type="entry name" value="AAA+_ATPase"/>
</dbReference>
<evidence type="ECO:0000256" key="3">
    <source>
        <dbReference type="ARBA" id="ARBA00022741"/>
    </source>
</evidence>
<organism evidence="7 8">
    <name type="scientific">Actinomadura mexicana</name>
    <dbReference type="NCBI Taxonomy" id="134959"/>
    <lineage>
        <taxon>Bacteria</taxon>
        <taxon>Bacillati</taxon>
        <taxon>Actinomycetota</taxon>
        <taxon>Actinomycetes</taxon>
        <taxon>Streptosporangiales</taxon>
        <taxon>Thermomonosporaceae</taxon>
        <taxon>Actinomadura</taxon>
    </lineage>
</organism>
<dbReference type="AlphaFoldDB" id="A0A238ZNX7"/>
<dbReference type="GO" id="GO:0016887">
    <property type="term" value="F:ATP hydrolysis activity"/>
    <property type="evidence" value="ECO:0007669"/>
    <property type="project" value="InterPro"/>
</dbReference>
<dbReference type="Proteomes" id="UP000198420">
    <property type="component" value="Unassembled WGS sequence"/>
</dbReference>
<dbReference type="PROSITE" id="PS00211">
    <property type="entry name" value="ABC_TRANSPORTER_1"/>
    <property type="match status" value="1"/>
</dbReference>
<evidence type="ECO:0000259" key="6">
    <source>
        <dbReference type="PROSITE" id="PS50893"/>
    </source>
</evidence>
<evidence type="ECO:0000256" key="2">
    <source>
        <dbReference type="ARBA" id="ARBA00022448"/>
    </source>
</evidence>
<protein>
    <submittedName>
        <fullName evidence="7">Branched-chain amino acid transport system ATP-binding protein</fullName>
    </submittedName>
</protein>
<dbReference type="GO" id="GO:0015658">
    <property type="term" value="F:branched-chain amino acid transmembrane transporter activity"/>
    <property type="evidence" value="ECO:0007669"/>
    <property type="project" value="TreeGrafter"/>
</dbReference>
<sequence>MLAIDGLCAGYGRMRILHEVDLRLGEGEIVALVGANGAGKTTTLRAVCGQLRPTSGTITFAGASTAGRRPDQLVRDGLVHVPEDRALFGTLTVEENLRMGAWTRPPAEAGARMREVFELFPVLAERRAQVAQTFSGGQQQMLAIGRALMARPRLLMLDEPSTGLSPKLTWAMLDAVKRIRDTGVAVLLVEQNAKQALGIADRAYVMESGSTVLHGTGRELAGSAEVRKAYLGL</sequence>
<dbReference type="OrthoDB" id="5179231at2"/>
<dbReference type="InterPro" id="IPR027417">
    <property type="entry name" value="P-loop_NTPase"/>
</dbReference>
<dbReference type="PANTHER" id="PTHR43820">
    <property type="entry name" value="HIGH-AFFINITY BRANCHED-CHAIN AMINO ACID TRANSPORT ATP-BINDING PROTEIN LIVF"/>
    <property type="match status" value="1"/>
</dbReference>
<comment type="similarity">
    <text evidence="1">Belongs to the ABC transporter superfamily.</text>
</comment>
<dbReference type="PANTHER" id="PTHR43820:SF4">
    <property type="entry name" value="HIGH-AFFINITY BRANCHED-CHAIN AMINO ACID TRANSPORT ATP-BINDING PROTEIN LIVF"/>
    <property type="match status" value="1"/>
</dbReference>
<dbReference type="SMART" id="SM00382">
    <property type="entry name" value="AAA"/>
    <property type="match status" value="1"/>
</dbReference>
<dbReference type="InterPro" id="IPR003439">
    <property type="entry name" value="ABC_transporter-like_ATP-bd"/>
</dbReference>
<evidence type="ECO:0000256" key="1">
    <source>
        <dbReference type="ARBA" id="ARBA00005417"/>
    </source>
</evidence>
<keyword evidence="5" id="KW-0029">Amino-acid transport</keyword>
<name>A0A238ZNX7_9ACTN</name>
<dbReference type="Gene3D" id="3.40.50.300">
    <property type="entry name" value="P-loop containing nucleotide triphosphate hydrolases"/>
    <property type="match status" value="1"/>
</dbReference>
<dbReference type="CDD" id="cd03224">
    <property type="entry name" value="ABC_TM1139_LivF_branched"/>
    <property type="match status" value="1"/>
</dbReference>
<keyword evidence="4 7" id="KW-0067">ATP-binding</keyword>
<proteinExistence type="inferred from homology"/>
<evidence type="ECO:0000313" key="7">
    <source>
        <dbReference type="EMBL" id="SNR84668.1"/>
    </source>
</evidence>
<dbReference type="GO" id="GO:0005524">
    <property type="term" value="F:ATP binding"/>
    <property type="evidence" value="ECO:0007669"/>
    <property type="project" value="UniProtKB-KW"/>
</dbReference>
<keyword evidence="8" id="KW-1185">Reference proteome</keyword>
<evidence type="ECO:0000313" key="8">
    <source>
        <dbReference type="Proteomes" id="UP000198420"/>
    </source>
</evidence>
<dbReference type="GO" id="GO:0015807">
    <property type="term" value="P:L-amino acid transport"/>
    <property type="evidence" value="ECO:0007669"/>
    <property type="project" value="TreeGrafter"/>
</dbReference>
<dbReference type="EMBL" id="FZNP01000007">
    <property type="protein sequence ID" value="SNR84668.1"/>
    <property type="molecule type" value="Genomic_DNA"/>
</dbReference>
<dbReference type="RefSeq" id="WP_089313367.1">
    <property type="nucleotide sequence ID" value="NZ_FZNP01000007.1"/>
</dbReference>
<evidence type="ECO:0000256" key="5">
    <source>
        <dbReference type="ARBA" id="ARBA00022970"/>
    </source>
</evidence>
<keyword evidence="3" id="KW-0547">Nucleotide-binding</keyword>
<gene>
    <name evidence="7" type="ORF">SAMN06265355_107371</name>
</gene>
<accession>A0A238ZNX7</accession>
<feature type="domain" description="ABC transporter" evidence="6">
    <location>
        <begin position="2"/>
        <end position="233"/>
    </location>
</feature>
<reference evidence="8" key="1">
    <citation type="submission" date="2017-06" db="EMBL/GenBank/DDBJ databases">
        <authorList>
            <person name="Varghese N."/>
            <person name="Submissions S."/>
        </authorList>
    </citation>
    <scope>NUCLEOTIDE SEQUENCE [LARGE SCALE GENOMIC DNA]</scope>
    <source>
        <strain evidence="8">DSM 44485</strain>
    </source>
</reference>
<dbReference type="InterPro" id="IPR017871">
    <property type="entry name" value="ABC_transporter-like_CS"/>
</dbReference>
<dbReference type="InterPro" id="IPR052156">
    <property type="entry name" value="BCAA_Transport_ATP-bd_LivF"/>
</dbReference>
<dbReference type="PROSITE" id="PS50893">
    <property type="entry name" value="ABC_TRANSPORTER_2"/>
    <property type="match status" value="1"/>
</dbReference>
<dbReference type="Pfam" id="PF00005">
    <property type="entry name" value="ABC_tran"/>
    <property type="match status" value="1"/>
</dbReference>
<evidence type="ECO:0000256" key="4">
    <source>
        <dbReference type="ARBA" id="ARBA00022840"/>
    </source>
</evidence>